<keyword evidence="2" id="KW-0378">Hydrolase</keyword>
<reference evidence="3" key="1">
    <citation type="journal article" date="2015" name="PLoS Genet.">
        <title>Genome Sequence and Transcriptome Analyses of Chrysochromulina tobin: Metabolic Tools for Enhanced Algal Fitness in the Prominent Order Prymnesiales (Haptophyceae).</title>
        <authorList>
            <person name="Hovde B.T."/>
            <person name="Deodato C.R."/>
            <person name="Hunsperger H.M."/>
            <person name="Ryken S.A."/>
            <person name="Yost W."/>
            <person name="Jha R.K."/>
            <person name="Patterson J."/>
            <person name="Monnat R.J. Jr."/>
            <person name="Barlow S.B."/>
            <person name="Starkenburg S.R."/>
            <person name="Cattolico R.A."/>
        </authorList>
    </citation>
    <scope>NUCLEOTIDE SEQUENCE</scope>
    <source>
        <strain evidence="3">CCMP291</strain>
    </source>
</reference>
<dbReference type="GO" id="GO:0016787">
    <property type="term" value="F:hydrolase activity"/>
    <property type="evidence" value="ECO:0007669"/>
    <property type="project" value="UniProtKB-KW"/>
</dbReference>
<sequence>MALPAYVPQVDIDAITEEAAVAAIASLRTASVLPDMAVAKGPVEMSYLCTTARATGDEPPLLLLHGFDISSLEYRRLLPYLEAAGLEAYAPCIPGWGFTDTTNLKTVGVEGKRAALLAFHERVLGGRPAIWIGASLGACIALDCYKAKPAAFAGFVNLDPGFFTDAPPAVPAPVGRLLLQKVLSAPEVRESIAKQAYCVKENQSADAIRVGNLHLRRPQWEADSLVWLLGGAYGGIAADVPRLTERPCLTLWGRQDAVIPPSGAVPQLIEALSEADPARAPFRWVETSGHTPHLEQPAVTAAAIVAFVRGDVIGGDGDVSECVAAYKRVQRVKEAAQRAGELLMSKLGELGELALAKGREALERSRR</sequence>
<dbReference type="OrthoDB" id="6431331at2759"/>
<name>A0A0M0JX59_9EUKA</name>
<dbReference type="Pfam" id="PF12697">
    <property type="entry name" value="Abhydrolase_6"/>
    <property type="match status" value="1"/>
</dbReference>
<dbReference type="Gene3D" id="3.40.50.1820">
    <property type="entry name" value="alpha/beta hydrolase"/>
    <property type="match status" value="1"/>
</dbReference>
<evidence type="ECO:0000313" key="2">
    <source>
        <dbReference type="EMBL" id="KOO31135.1"/>
    </source>
</evidence>
<feature type="domain" description="AB hydrolase-1" evidence="1">
    <location>
        <begin position="61"/>
        <end position="303"/>
    </location>
</feature>
<dbReference type="EMBL" id="JWZX01002079">
    <property type="protein sequence ID" value="KOO31135.1"/>
    <property type="molecule type" value="Genomic_DNA"/>
</dbReference>
<comment type="caution">
    <text evidence="2">The sequence shown here is derived from an EMBL/GenBank/DDBJ whole genome shotgun (WGS) entry which is preliminary data.</text>
</comment>
<protein>
    <submittedName>
        <fullName evidence="2">2-hydroxy-6-oxohepta--dienoate hydrolase</fullName>
    </submittedName>
</protein>
<evidence type="ECO:0000313" key="3">
    <source>
        <dbReference type="Proteomes" id="UP000037460"/>
    </source>
</evidence>
<dbReference type="PRINTS" id="PR00412">
    <property type="entry name" value="EPOXHYDRLASE"/>
</dbReference>
<keyword evidence="3" id="KW-1185">Reference proteome</keyword>
<dbReference type="InterPro" id="IPR000073">
    <property type="entry name" value="AB_hydrolase_1"/>
</dbReference>
<gene>
    <name evidence="2" type="ORF">Ctob_002585</name>
</gene>
<accession>A0A0M0JX59</accession>
<dbReference type="PANTHER" id="PTHR43689:SF8">
    <property type="entry name" value="ALPHA_BETA-HYDROLASES SUPERFAMILY PROTEIN"/>
    <property type="match status" value="1"/>
</dbReference>
<dbReference type="SUPFAM" id="SSF53474">
    <property type="entry name" value="alpha/beta-Hydrolases"/>
    <property type="match status" value="1"/>
</dbReference>
<dbReference type="Proteomes" id="UP000037460">
    <property type="component" value="Unassembled WGS sequence"/>
</dbReference>
<dbReference type="AlphaFoldDB" id="A0A0M0JX59"/>
<dbReference type="InterPro" id="IPR000639">
    <property type="entry name" value="Epox_hydrolase-like"/>
</dbReference>
<proteinExistence type="predicted"/>
<organism evidence="2 3">
    <name type="scientific">Chrysochromulina tobinii</name>
    <dbReference type="NCBI Taxonomy" id="1460289"/>
    <lineage>
        <taxon>Eukaryota</taxon>
        <taxon>Haptista</taxon>
        <taxon>Haptophyta</taxon>
        <taxon>Prymnesiophyceae</taxon>
        <taxon>Prymnesiales</taxon>
        <taxon>Chrysochromulinaceae</taxon>
        <taxon>Chrysochromulina</taxon>
    </lineage>
</organism>
<dbReference type="PANTHER" id="PTHR43689">
    <property type="entry name" value="HYDROLASE"/>
    <property type="match status" value="1"/>
</dbReference>
<evidence type="ECO:0000259" key="1">
    <source>
        <dbReference type="Pfam" id="PF12697"/>
    </source>
</evidence>
<dbReference type="InterPro" id="IPR029058">
    <property type="entry name" value="AB_hydrolase_fold"/>
</dbReference>
<dbReference type="PRINTS" id="PR00111">
    <property type="entry name" value="ABHYDROLASE"/>
</dbReference>